<dbReference type="GeneID" id="7018698"/>
<dbReference type="OrthoDB" id="28905at10239"/>
<reference evidence="2 3" key="1">
    <citation type="journal article" date="2008" name="Appl. Environ. Microbiol.">
        <title>Molecular characterization of a variant of Bacillus anthracis-specific phage AP50 with improved bacteriolytic activity.</title>
        <authorList>
            <person name="Sozhamannan S."/>
            <person name="McKinstry M."/>
            <person name="Lentz S.M."/>
            <person name="Jalasvuori M."/>
            <person name="McAfee F."/>
            <person name="Smith A."/>
            <person name="Dabbs J."/>
            <person name="Ackermann H.W."/>
            <person name="Bamford J.K."/>
            <person name="Mateczun A."/>
            <person name="Read T.D."/>
        </authorList>
    </citation>
    <scope>NUCLEOTIDE SEQUENCE</scope>
</reference>
<keyword evidence="3" id="KW-1185">Reference proteome</keyword>
<keyword evidence="1" id="KW-0472">Membrane</keyword>
<dbReference type="KEGG" id="vg:7018698"/>
<name>B6RT54_9VIRU</name>
<sequence length="48" mass="5061">MSRVLGIVSGIGMLIAVYLFLNNAKQTTQIIDSIAGNGVKGIKTLQGR</sequence>
<accession>B6RT54</accession>
<organism evidence="2 3">
    <name type="scientific">Bacillus phage AP50</name>
    <dbReference type="NCBI Taxonomy" id="2880538"/>
    <lineage>
        <taxon>Viruses</taxon>
        <taxon>Varidnaviria</taxon>
        <taxon>Bamfordvirae</taxon>
        <taxon>Preplasmiviricota</taxon>
        <taxon>Prepoliviricotina</taxon>
        <taxon>Tectiliviricetes</taxon>
        <taxon>Kalamavirales</taxon>
        <taxon>Tectiviridae</taxon>
        <taxon>Betatectivirus</taxon>
        <taxon>Betatectivirus AP50</taxon>
    </lineage>
</organism>
<dbReference type="EMBL" id="EU408779">
    <property type="protein sequence ID" value="ACB54921.1"/>
    <property type="molecule type" value="Genomic_DNA"/>
</dbReference>
<proteinExistence type="predicted"/>
<evidence type="ECO:0000256" key="1">
    <source>
        <dbReference type="SAM" id="Phobius"/>
    </source>
</evidence>
<keyword evidence="1" id="KW-1133">Transmembrane helix</keyword>
<evidence type="ECO:0000313" key="2">
    <source>
        <dbReference type="EMBL" id="ACB54921.1"/>
    </source>
</evidence>
<dbReference type="RefSeq" id="YP_002302534.1">
    <property type="nucleotide sequence ID" value="NC_011523.1"/>
</dbReference>
<feature type="transmembrane region" description="Helical" evidence="1">
    <location>
        <begin position="6"/>
        <end position="24"/>
    </location>
</feature>
<dbReference type="Proteomes" id="UP000002379">
    <property type="component" value="Segment"/>
</dbReference>
<protein>
    <submittedName>
        <fullName evidence="2">Uncharacterized protein</fullName>
    </submittedName>
</protein>
<keyword evidence="1" id="KW-0812">Transmembrane</keyword>
<evidence type="ECO:0000313" key="3">
    <source>
        <dbReference type="Proteomes" id="UP000002379"/>
    </source>
</evidence>